<dbReference type="Proteomes" id="UP000024404">
    <property type="component" value="Unassembled WGS sequence"/>
</dbReference>
<organism evidence="1 2">
    <name type="scientific">Onchocerca volvulus</name>
    <dbReference type="NCBI Taxonomy" id="6282"/>
    <lineage>
        <taxon>Eukaryota</taxon>
        <taxon>Metazoa</taxon>
        <taxon>Ecdysozoa</taxon>
        <taxon>Nematoda</taxon>
        <taxon>Chromadorea</taxon>
        <taxon>Rhabditida</taxon>
        <taxon>Spirurina</taxon>
        <taxon>Spiruromorpha</taxon>
        <taxon>Filarioidea</taxon>
        <taxon>Onchocercidae</taxon>
        <taxon>Onchocerca</taxon>
    </lineage>
</organism>
<evidence type="ECO:0000313" key="2">
    <source>
        <dbReference type="Proteomes" id="UP000024404"/>
    </source>
</evidence>
<reference evidence="2" key="1">
    <citation type="submission" date="2013-10" db="EMBL/GenBank/DDBJ databases">
        <title>Genome sequencing of Onchocerca volvulus.</title>
        <authorList>
            <person name="Cotton J."/>
            <person name="Tsai J."/>
            <person name="Stanley E."/>
            <person name="Tracey A."/>
            <person name="Holroyd N."/>
            <person name="Lustigman S."/>
            <person name="Berriman M."/>
        </authorList>
    </citation>
    <scope>NUCLEOTIDE SEQUENCE</scope>
</reference>
<evidence type="ECO:0000313" key="1">
    <source>
        <dbReference type="EnsemblMetazoa" id="OVOC9400.1"/>
    </source>
</evidence>
<accession>A0A8R1U2J7</accession>
<dbReference type="EnsemblMetazoa" id="OVOC9400.1">
    <property type="protein sequence ID" value="OVOC9400.1"/>
    <property type="gene ID" value="WBGene00246209"/>
</dbReference>
<name>A0A8R1U2J7_ONCVO</name>
<dbReference type="EMBL" id="CMVM020000263">
    <property type="status" value="NOT_ANNOTATED_CDS"/>
    <property type="molecule type" value="Genomic_DNA"/>
</dbReference>
<dbReference type="AlphaFoldDB" id="A0A8R1U2J7"/>
<protein>
    <submittedName>
        <fullName evidence="1">Uncharacterized protein</fullName>
    </submittedName>
</protein>
<reference evidence="1" key="2">
    <citation type="submission" date="2022-06" db="UniProtKB">
        <authorList>
            <consortium name="EnsemblMetazoa"/>
        </authorList>
    </citation>
    <scope>IDENTIFICATION</scope>
</reference>
<sequence length="225" mass="25475">MRSYPILKRLTQYFGTLNNKDLLSVRGTCKSFHGLASKLLNIRNKPLIITNGTISDTVGHQISSTYEEDDTNDFLELRRWQPEIALLFDDCNNPTPIQYMPFDCLYLQIIPYDNCFNIFLNFPSGGMLGNNHPRSGVIIPKMYDAFTNFIVLTNEGASLFLVFGGSNVEASTFLVETTNEEKLREKLLKWKPATLRLSASELAETGLIHCNSTSKLRGIQAPRMR</sequence>
<dbReference type="EMBL" id="CMVM020000264">
    <property type="status" value="NOT_ANNOTATED_CDS"/>
    <property type="molecule type" value="Genomic_DNA"/>
</dbReference>
<proteinExistence type="predicted"/>
<keyword evidence="2" id="KW-1185">Reference proteome</keyword>